<dbReference type="Proteomes" id="UP001595533">
    <property type="component" value="Unassembled WGS sequence"/>
</dbReference>
<sequence length="122" mass="14227">MIKIKPDGIDTLYFDGNCPICTKEMTHLKTLKDDSLQLLDIHQLPVSDARKQELLAALHLVTSEGKEVIGYQANLMAWQHTRYAFWAQLLSYPPLSWAGSLAYSLWLRYYHWRRSRCTLKKT</sequence>
<reference evidence="3" key="1">
    <citation type="journal article" date="2019" name="Int. J. Syst. Evol. Microbiol.">
        <title>The Global Catalogue of Microorganisms (GCM) 10K type strain sequencing project: providing services to taxonomists for standard genome sequencing and annotation.</title>
        <authorList>
            <consortium name="The Broad Institute Genomics Platform"/>
            <consortium name="The Broad Institute Genome Sequencing Center for Infectious Disease"/>
            <person name="Wu L."/>
            <person name="Ma J."/>
        </authorList>
    </citation>
    <scope>NUCLEOTIDE SEQUENCE [LARGE SCALE GENOMIC DNA]</scope>
    <source>
        <strain evidence="3">KCTC 42953</strain>
    </source>
</reference>
<comment type="caution">
    <text evidence="2">The sequence shown here is derived from an EMBL/GenBank/DDBJ whole genome shotgun (WGS) entry which is preliminary data.</text>
</comment>
<keyword evidence="1" id="KW-1133">Transmembrane helix</keyword>
<feature type="transmembrane region" description="Helical" evidence="1">
    <location>
        <begin position="83"/>
        <end position="106"/>
    </location>
</feature>
<dbReference type="EMBL" id="JBHRTS010000002">
    <property type="protein sequence ID" value="MFC3193363.1"/>
    <property type="molecule type" value="Genomic_DNA"/>
</dbReference>
<keyword evidence="1" id="KW-0812">Transmembrane</keyword>
<evidence type="ECO:0000256" key="1">
    <source>
        <dbReference type="SAM" id="Phobius"/>
    </source>
</evidence>
<dbReference type="InterPro" id="IPR007263">
    <property type="entry name" value="DCC1-like"/>
</dbReference>
<gene>
    <name evidence="2" type="ORF">ACFODZ_03800</name>
</gene>
<keyword evidence="1" id="KW-0472">Membrane</keyword>
<dbReference type="Pfam" id="PF04134">
    <property type="entry name" value="DCC1-like"/>
    <property type="match status" value="1"/>
</dbReference>
<evidence type="ECO:0000313" key="2">
    <source>
        <dbReference type="EMBL" id="MFC3193363.1"/>
    </source>
</evidence>
<proteinExistence type="predicted"/>
<dbReference type="RefSeq" id="WP_077410037.1">
    <property type="nucleotide sequence ID" value="NZ_JBHRTS010000002.1"/>
</dbReference>
<protein>
    <submittedName>
        <fullName evidence="2">Thiol-disulfide oxidoreductase DCC family protein</fullName>
    </submittedName>
</protein>
<accession>A0ABV7J9J7</accession>
<evidence type="ECO:0000313" key="3">
    <source>
        <dbReference type="Proteomes" id="UP001595533"/>
    </source>
</evidence>
<keyword evidence="3" id="KW-1185">Reference proteome</keyword>
<name>A0ABV7J9J7_9GAMM</name>
<organism evidence="2 3">
    <name type="scientific">Marinicella sediminis</name>
    <dbReference type="NCBI Taxonomy" id="1792834"/>
    <lineage>
        <taxon>Bacteria</taxon>
        <taxon>Pseudomonadati</taxon>
        <taxon>Pseudomonadota</taxon>
        <taxon>Gammaproteobacteria</taxon>
        <taxon>Lysobacterales</taxon>
        <taxon>Marinicellaceae</taxon>
        <taxon>Marinicella</taxon>
    </lineage>
</organism>